<sequence length="66" mass="7707">MMYYNYCSKCNKIFNTTCHFNPKISRMMKPEQAYGDAICVKGAYKTYDGSRFILRGLNMNVCRGQM</sequence>
<gene>
    <name evidence="1" type="ORF">GE061_003951</name>
</gene>
<organism evidence="1 2">
    <name type="scientific">Apolygus lucorum</name>
    <name type="common">Small green plant bug</name>
    <name type="synonym">Lygocoris lucorum</name>
    <dbReference type="NCBI Taxonomy" id="248454"/>
    <lineage>
        <taxon>Eukaryota</taxon>
        <taxon>Metazoa</taxon>
        <taxon>Ecdysozoa</taxon>
        <taxon>Arthropoda</taxon>
        <taxon>Hexapoda</taxon>
        <taxon>Insecta</taxon>
        <taxon>Pterygota</taxon>
        <taxon>Neoptera</taxon>
        <taxon>Paraneoptera</taxon>
        <taxon>Hemiptera</taxon>
        <taxon>Heteroptera</taxon>
        <taxon>Panheteroptera</taxon>
        <taxon>Cimicomorpha</taxon>
        <taxon>Miridae</taxon>
        <taxon>Mirini</taxon>
        <taxon>Apolygus</taxon>
    </lineage>
</organism>
<proteinExistence type="predicted"/>
<evidence type="ECO:0000313" key="1">
    <source>
        <dbReference type="EMBL" id="KAF6201560.1"/>
    </source>
</evidence>
<dbReference type="OrthoDB" id="6628892at2759"/>
<comment type="caution">
    <text evidence="1">The sequence shown here is derived from an EMBL/GenBank/DDBJ whole genome shotgun (WGS) entry which is preliminary data.</text>
</comment>
<reference evidence="1" key="1">
    <citation type="journal article" date="2021" name="Mol. Ecol. Resour.">
        <title>Apolygus lucorum genome provides insights into omnivorousness and mesophyll feeding.</title>
        <authorList>
            <person name="Liu Y."/>
            <person name="Liu H."/>
            <person name="Wang H."/>
            <person name="Huang T."/>
            <person name="Liu B."/>
            <person name="Yang B."/>
            <person name="Yin L."/>
            <person name="Li B."/>
            <person name="Zhang Y."/>
            <person name="Zhang S."/>
            <person name="Jiang F."/>
            <person name="Zhang X."/>
            <person name="Ren Y."/>
            <person name="Wang B."/>
            <person name="Wang S."/>
            <person name="Lu Y."/>
            <person name="Wu K."/>
            <person name="Fan W."/>
            <person name="Wang G."/>
        </authorList>
    </citation>
    <scope>NUCLEOTIDE SEQUENCE</scope>
    <source>
        <strain evidence="1">12Hb</strain>
    </source>
</reference>
<name>A0A8S9WX99_APOLU</name>
<accession>A0A8S9WX99</accession>
<evidence type="ECO:0000313" key="2">
    <source>
        <dbReference type="Proteomes" id="UP000466442"/>
    </source>
</evidence>
<dbReference type="AlphaFoldDB" id="A0A8S9WX99"/>
<dbReference type="EMBL" id="WIXP02000012">
    <property type="protein sequence ID" value="KAF6201560.1"/>
    <property type="molecule type" value="Genomic_DNA"/>
</dbReference>
<protein>
    <submittedName>
        <fullName evidence="1">Uncharacterized protein</fullName>
    </submittedName>
</protein>
<keyword evidence="2" id="KW-1185">Reference proteome</keyword>
<dbReference type="Proteomes" id="UP000466442">
    <property type="component" value="Linkage Group LG12"/>
</dbReference>